<protein>
    <submittedName>
        <fullName evidence="2">Uncharacterized protein</fullName>
    </submittedName>
</protein>
<accession>A0ABQ7K985</accession>
<comment type="caution">
    <text evidence="2">The sequence shown here is derived from an EMBL/GenBank/DDBJ whole genome shotgun (WGS) entry which is preliminary data.</text>
</comment>
<name>A0ABQ7K985_9FUNG</name>
<feature type="region of interest" description="Disordered" evidence="1">
    <location>
        <begin position="503"/>
        <end position="532"/>
    </location>
</feature>
<sequence length="532" mass="61099">MNKDQLEYLDTTDGPQICPKSWAMLGSDTMVEGMEIKWSGALSRLKNSSLKRKVDTYNRLSKMSRFDRRALFESALQNKQYKERLRINVIAEKTVVADEQTLEITTSTKRPIPFQVNPDIVAPNKKKSSSKSSSSSLSNLATPLQLPPRTTYMSDFLRYAKEQQQQENDYDRPSAWILSSGTNVDSILIQHAKALKCEDPIHSFILDTSNPKIMRLFSPEDQYEIKEPTRPRVPVNPRLVQFLATLHCTTILDLRTRLKTNDSDDITDYTGNEDLQEQRRIRRWAYSTLLSMSDLFEHRDTNGYGTEHQKSEQWYNLHIWRMLDDLLLNDPTLSLVRGEISSPASSMRKNQASREPGDRKKMGHRIDGLLFARWENLEVGGCEIGAEEHDTEGAKYLQDGLKLMKLLKDQHDRIQEQRPTVPRLEIETIGLQMLGRTLVVSSMDWRGGSFLRYRREQPVMVPITVAQTKELLRCMSQILSVISRMHKNIERIRHRQLGSLIDDLSDPFTTPPQSPCPPPTATTPIKKKDSAN</sequence>
<reference evidence="2 3" key="1">
    <citation type="journal article" date="2020" name="Fungal Divers.">
        <title>Resolving the Mortierellaceae phylogeny through synthesis of multi-gene phylogenetics and phylogenomics.</title>
        <authorList>
            <person name="Vandepol N."/>
            <person name="Liber J."/>
            <person name="Desiro A."/>
            <person name="Na H."/>
            <person name="Kennedy M."/>
            <person name="Barry K."/>
            <person name="Grigoriev I.V."/>
            <person name="Miller A.N."/>
            <person name="O'Donnell K."/>
            <person name="Stajich J.E."/>
            <person name="Bonito G."/>
        </authorList>
    </citation>
    <scope>NUCLEOTIDE SEQUENCE [LARGE SCALE GENOMIC DNA]</scope>
    <source>
        <strain evidence="2 3">AD045</strain>
    </source>
</reference>
<evidence type="ECO:0000256" key="1">
    <source>
        <dbReference type="SAM" id="MobiDB-lite"/>
    </source>
</evidence>
<evidence type="ECO:0000313" key="2">
    <source>
        <dbReference type="EMBL" id="KAG0293949.1"/>
    </source>
</evidence>
<feature type="region of interest" description="Disordered" evidence="1">
    <location>
        <begin position="113"/>
        <end position="146"/>
    </location>
</feature>
<dbReference type="EMBL" id="JAAAIM010000136">
    <property type="protein sequence ID" value="KAG0293949.1"/>
    <property type="molecule type" value="Genomic_DNA"/>
</dbReference>
<evidence type="ECO:0000313" key="3">
    <source>
        <dbReference type="Proteomes" id="UP001194696"/>
    </source>
</evidence>
<dbReference type="Proteomes" id="UP001194696">
    <property type="component" value="Unassembled WGS sequence"/>
</dbReference>
<feature type="region of interest" description="Disordered" evidence="1">
    <location>
        <begin position="340"/>
        <end position="360"/>
    </location>
</feature>
<keyword evidence="3" id="KW-1185">Reference proteome</keyword>
<proteinExistence type="predicted"/>
<organism evidence="2 3">
    <name type="scientific">Linnemannia gamsii</name>
    <dbReference type="NCBI Taxonomy" id="64522"/>
    <lineage>
        <taxon>Eukaryota</taxon>
        <taxon>Fungi</taxon>
        <taxon>Fungi incertae sedis</taxon>
        <taxon>Mucoromycota</taxon>
        <taxon>Mortierellomycotina</taxon>
        <taxon>Mortierellomycetes</taxon>
        <taxon>Mortierellales</taxon>
        <taxon>Mortierellaceae</taxon>
        <taxon>Linnemannia</taxon>
    </lineage>
</organism>
<gene>
    <name evidence="2" type="ORF">BGZ96_001999</name>
</gene>
<feature type="compositionally biased region" description="Pro residues" evidence="1">
    <location>
        <begin position="509"/>
        <end position="521"/>
    </location>
</feature>